<dbReference type="EMBL" id="BMAU01021175">
    <property type="protein sequence ID" value="GFX93752.1"/>
    <property type="molecule type" value="Genomic_DNA"/>
</dbReference>
<organism evidence="1 2">
    <name type="scientific">Trichonephila clavipes</name>
    <name type="common">Golden silk orbweaver</name>
    <name type="synonym">Nephila clavipes</name>
    <dbReference type="NCBI Taxonomy" id="2585209"/>
    <lineage>
        <taxon>Eukaryota</taxon>
        <taxon>Metazoa</taxon>
        <taxon>Ecdysozoa</taxon>
        <taxon>Arthropoda</taxon>
        <taxon>Chelicerata</taxon>
        <taxon>Arachnida</taxon>
        <taxon>Araneae</taxon>
        <taxon>Araneomorphae</taxon>
        <taxon>Entelegynae</taxon>
        <taxon>Araneoidea</taxon>
        <taxon>Nephilidae</taxon>
        <taxon>Trichonephila</taxon>
    </lineage>
</organism>
<comment type="caution">
    <text evidence="1">The sequence shown here is derived from an EMBL/GenBank/DDBJ whole genome shotgun (WGS) entry which is preliminary data.</text>
</comment>
<dbReference type="AlphaFoldDB" id="A0A8X6V3I5"/>
<keyword evidence="2" id="KW-1185">Reference proteome</keyword>
<name>A0A8X6V3I5_TRICX</name>
<dbReference type="Proteomes" id="UP000887159">
    <property type="component" value="Unassembled WGS sequence"/>
</dbReference>
<protein>
    <submittedName>
        <fullName evidence="1">Uncharacterized protein</fullName>
    </submittedName>
</protein>
<proteinExistence type="predicted"/>
<evidence type="ECO:0000313" key="2">
    <source>
        <dbReference type="Proteomes" id="UP000887159"/>
    </source>
</evidence>
<accession>A0A8X6V3I5</accession>
<reference evidence="1" key="1">
    <citation type="submission" date="2020-08" db="EMBL/GenBank/DDBJ databases">
        <title>Multicomponent nature underlies the extraordinary mechanical properties of spider dragline silk.</title>
        <authorList>
            <person name="Kono N."/>
            <person name="Nakamura H."/>
            <person name="Mori M."/>
            <person name="Yoshida Y."/>
            <person name="Ohtoshi R."/>
            <person name="Malay A.D."/>
            <person name="Moran D.A.P."/>
            <person name="Tomita M."/>
            <person name="Numata K."/>
            <person name="Arakawa K."/>
        </authorList>
    </citation>
    <scope>NUCLEOTIDE SEQUENCE</scope>
</reference>
<sequence length="87" mass="9848">MASQRDTETVEAAESRRRVVAERAQQRRLIFTGNTCGLFDKAAFEYDETFDYENRKLIKIEAMNKECRFCGALKLKDEAAGCCSGGK</sequence>
<evidence type="ECO:0000313" key="1">
    <source>
        <dbReference type="EMBL" id="GFX93752.1"/>
    </source>
</evidence>
<gene>
    <name evidence="1" type="primary">EVAR_40400_1</name>
    <name evidence="1" type="ORF">TNCV_1589281</name>
</gene>